<dbReference type="EMBL" id="AEWX01000043">
    <property type="protein sequence ID" value="EGC18900.1"/>
    <property type="molecule type" value="Genomic_DNA"/>
</dbReference>
<keyword evidence="2" id="KW-1185">Reference proteome</keyword>
<proteinExistence type="predicted"/>
<evidence type="ECO:0000313" key="1">
    <source>
        <dbReference type="EMBL" id="EGC18900.1"/>
    </source>
</evidence>
<dbReference type="Proteomes" id="UP000005697">
    <property type="component" value="Unassembled WGS sequence"/>
</dbReference>
<name>F0FAH6_9BACT</name>
<organism evidence="1 2">
    <name type="scientific">Prevotella multiformis DSM 16608</name>
    <dbReference type="NCBI Taxonomy" id="888743"/>
    <lineage>
        <taxon>Bacteria</taxon>
        <taxon>Pseudomonadati</taxon>
        <taxon>Bacteroidota</taxon>
        <taxon>Bacteroidia</taxon>
        <taxon>Bacteroidales</taxon>
        <taxon>Prevotellaceae</taxon>
        <taxon>Prevotella</taxon>
    </lineage>
</organism>
<dbReference type="HOGENOM" id="CLU_3237703_0_0_10"/>
<sequence>MAGDDPLAEALFSLTDDGPPPSLIHKHGIWTKNGSGKNIIADR</sequence>
<reference evidence="1 2" key="1">
    <citation type="submission" date="2011-01" db="EMBL/GenBank/DDBJ databases">
        <authorList>
            <person name="Muzny D."/>
            <person name="Qin X."/>
            <person name="Deng J."/>
            <person name="Jiang H."/>
            <person name="Liu Y."/>
            <person name="Qu J."/>
            <person name="Song X.-Z."/>
            <person name="Zhang L."/>
            <person name="Thornton R."/>
            <person name="Coyle M."/>
            <person name="Francisco L."/>
            <person name="Jackson L."/>
            <person name="Javaid M."/>
            <person name="Korchina V."/>
            <person name="Kovar C."/>
            <person name="Mata R."/>
            <person name="Mathew T."/>
            <person name="Ngo R."/>
            <person name="Nguyen L."/>
            <person name="Nguyen N."/>
            <person name="Okwuonu G."/>
            <person name="Ongeri F."/>
            <person name="Pham C."/>
            <person name="Simmons D."/>
            <person name="Wilczek-Boney K."/>
            <person name="Hale W."/>
            <person name="Jakkamsetti A."/>
            <person name="Pham P."/>
            <person name="Ruth R."/>
            <person name="San Lucas F."/>
            <person name="Warren J."/>
            <person name="Zhang J."/>
            <person name="Zhao Z."/>
            <person name="Zhou C."/>
            <person name="Zhu D."/>
            <person name="Lee S."/>
            <person name="Bess C."/>
            <person name="Blankenburg K."/>
            <person name="Forbes L."/>
            <person name="Fu Q."/>
            <person name="Gubbala S."/>
            <person name="Hirani K."/>
            <person name="Jayaseelan J.C."/>
            <person name="Lara F."/>
            <person name="Munidasa M."/>
            <person name="Palculict T."/>
            <person name="Patil S."/>
            <person name="Pu L.-L."/>
            <person name="Saada N."/>
            <person name="Tang L."/>
            <person name="Weissenberger G."/>
            <person name="Zhu Y."/>
            <person name="Hemphill L."/>
            <person name="Shang Y."/>
            <person name="Youmans B."/>
            <person name="Ayvaz T."/>
            <person name="Ross M."/>
            <person name="Santibanez J."/>
            <person name="Aqrawi P."/>
            <person name="Gross S."/>
            <person name="Joshi V."/>
            <person name="Fowler G."/>
            <person name="Nazareth L."/>
            <person name="Reid J."/>
            <person name="Worley K."/>
            <person name="Petrosino J."/>
            <person name="Highlander S."/>
            <person name="Gibbs R."/>
        </authorList>
    </citation>
    <scope>NUCLEOTIDE SEQUENCE [LARGE SCALE GENOMIC DNA]</scope>
    <source>
        <strain evidence="1 2">DSM 16608</strain>
    </source>
</reference>
<accession>F0FAH6</accession>
<evidence type="ECO:0000313" key="2">
    <source>
        <dbReference type="Proteomes" id="UP000005697"/>
    </source>
</evidence>
<gene>
    <name evidence="1" type="ORF">HMPREF9141_2593</name>
</gene>
<comment type="caution">
    <text evidence="1">The sequence shown here is derived from an EMBL/GenBank/DDBJ whole genome shotgun (WGS) entry which is preliminary data.</text>
</comment>
<protein>
    <submittedName>
        <fullName evidence="1">Uncharacterized protein</fullName>
    </submittedName>
</protein>
<dbReference type="AlphaFoldDB" id="F0FAH6"/>